<evidence type="ECO:0000313" key="3">
    <source>
        <dbReference type="Proteomes" id="UP001296776"/>
    </source>
</evidence>
<proteinExistence type="predicted"/>
<organism evidence="2 3">
    <name type="scientific">Halochromatium glycolicum</name>
    <dbReference type="NCBI Taxonomy" id="85075"/>
    <lineage>
        <taxon>Bacteria</taxon>
        <taxon>Pseudomonadati</taxon>
        <taxon>Pseudomonadota</taxon>
        <taxon>Gammaproteobacteria</taxon>
        <taxon>Chromatiales</taxon>
        <taxon>Chromatiaceae</taxon>
        <taxon>Halochromatium</taxon>
    </lineage>
</organism>
<sequence>MPAHPFPLACRRALFPARRWLGSWITLSLLALLLTSGCGEDATDQGVGLSDERSPGIPEAADGEPLELEWDHLMPADWEPERFLAKIDADHLSDEDPRAQALMRKLEARWADAPLVEALDGRQVRLSGLVLPLASEATTVREFLLVPYFGACIHVPPPPANQTILVRAPAGQPSAGALFDTVWVEGRLQVMPSQHELGTAGYRIDNARVRLYQEL</sequence>
<reference evidence="2" key="2">
    <citation type="journal article" date="2020" name="Microorganisms">
        <title>Osmotic Adaptation and Compatible Solute Biosynthesis of Phototrophic Bacteria as Revealed from Genome Analyses.</title>
        <authorList>
            <person name="Imhoff J.F."/>
            <person name="Rahn T."/>
            <person name="Kunzel S."/>
            <person name="Keller A."/>
            <person name="Neulinger S.C."/>
        </authorList>
    </citation>
    <scope>NUCLEOTIDE SEQUENCE</scope>
    <source>
        <strain evidence="2">DSM 11080</strain>
    </source>
</reference>
<evidence type="ECO:0000256" key="1">
    <source>
        <dbReference type="SAM" id="MobiDB-lite"/>
    </source>
</evidence>
<dbReference type="Gene3D" id="2.40.50.870">
    <property type="entry name" value="Protein of unknown function (DUF3299)"/>
    <property type="match status" value="1"/>
</dbReference>
<dbReference type="Proteomes" id="UP001296776">
    <property type="component" value="Unassembled WGS sequence"/>
</dbReference>
<keyword evidence="3" id="KW-1185">Reference proteome</keyword>
<protein>
    <recommendedName>
        <fullName evidence="4">DUF3299 domain-containing protein</fullName>
    </recommendedName>
</protein>
<evidence type="ECO:0000313" key="2">
    <source>
        <dbReference type="EMBL" id="MBK1704442.1"/>
    </source>
</evidence>
<dbReference type="EMBL" id="NRSJ01000010">
    <property type="protein sequence ID" value="MBK1704442.1"/>
    <property type="molecule type" value="Genomic_DNA"/>
</dbReference>
<name>A0AAJ0U428_9GAMM</name>
<evidence type="ECO:0008006" key="4">
    <source>
        <dbReference type="Google" id="ProtNLM"/>
    </source>
</evidence>
<comment type="caution">
    <text evidence="2">The sequence shown here is derived from an EMBL/GenBank/DDBJ whole genome shotgun (WGS) entry which is preliminary data.</text>
</comment>
<feature type="region of interest" description="Disordered" evidence="1">
    <location>
        <begin position="43"/>
        <end position="62"/>
    </location>
</feature>
<dbReference type="AlphaFoldDB" id="A0AAJ0U428"/>
<reference evidence="2" key="1">
    <citation type="submission" date="2017-08" db="EMBL/GenBank/DDBJ databases">
        <authorList>
            <person name="Imhoff J.F."/>
            <person name="Rahn T."/>
            <person name="Kuenzel S."/>
            <person name="Neulinger S.C."/>
        </authorList>
    </citation>
    <scope>NUCLEOTIDE SEQUENCE</scope>
    <source>
        <strain evidence="2">DSM 11080</strain>
    </source>
</reference>
<dbReference type="InterPro" id="IPR021727">
    <property type="entry name" value="DUF3299"/>
</dbReference>
<dbReference type="Pfam" id="PF11736">
    <property type="entry name" value="DUF3299"/>
    <property type="match status" value="1"/>
</dbReference>
<accession>A0AAJ0U428</accession>
<gene>
    <name evidence="2" type="ORF">CKO40_07805</name>
</gene>
<dbReference type="RefSeq" id="WP_200345644.1">
    <property type="nucleotide sequence ID" value="NZ_NRSJ01000010.1"/>
</dbReference>